<evidence type="ECO:0000313" key="3">
    <source>
        <dbReference type="Proteomes" id="UP001160301"/>
    </source>
</evidence>
<evidence type="ECO:0000313" key="2">
    <source>
        <dbReference type="EMBL" id="MDI1434338.1"/>
    </source>
</evidence>
<keyword evidence="3" id="KW-1185">Reference proteome</keyword>
<protein>
    <submittedName>
        <fullName evidence="2">MopE-related protein</fullName>
    </submittedName>
</protein>
<proteinExistence type="predicted"/>
<evidence type="ECO:0000256" key="1">
    <source>
        <dbReference type="SAM" id="SignalP"/>
    </source>
</evidence>
<dbReference type="Gene3D" id="2.120.10.10">
    <property type="match status" value="1"/>
</dbReference>
<dbReference type="CDD" id="cd15482">
    <property type="entry name" value="Sialidase_non-viral"/>
    <property type="match status" value="1"/>
</dbReference>
<comment type="caution">
    <text evidence="2">The sequence shown here is derived from an EMBL/GenBank/DDBJ whole genome shotgun (WGS) entry which is preliminary data.</text>
</comment>
<feature type="chain" id="PRO_5046156748" evidence="1">
    <location>
        <begin position="23"/>
        <end position="822"/>
    </location>
</feature>
<feature type="signal peptide" evidence="1">
    <location>
        <begin position="1"/>
        <end position="22"/>
    </location>
</feature>
<dbReference type="RefSeq" id="WP_136971586.1">
    <property type="nucleotide sequence ID" value="NZ_JARZHI010000041.1"/>
</dbReference>
<dbReference type="SUPFAM" id="SSF50939">
    <property type="entry name" value="Sialidases"/>
    <property type="match status" value="1"/>
</dbReference>
<sequence length="822" mass="82979">MKRSVVFGASIVGLSLSSLVFTSGCKTDAFCWDCNATPSGSGSGSGTGGTGGMGGDGGEGGLILVGSGGSGGCNADVLTDPQNCGACGVVCNLPNAFSTCEVGFCVVDTCASGFVDLDNQVANGCEYKCTVSNNGDEICDTIDNDCNGAIDELTDLQGDPFNCGACNAVCAYANASPSCLAGTCQLAECLVGYHDVNGTLGDGCEYACTETNGGVELCDYADNDCDATVDEGFDVQTDPANCGTCGTNCSALYPNSVGTCTAGVCAFGPCLPGHYNLDGIEANGCEYACTPSGAETCDGADNDCNGLVDDGALPGVGASCGTSDVGECALGTQACQGGVLACVGAIGPGTELCDGLDNDCSGGADEACPVAKATDTRLDLGANSAVGQAPSTQLSVASRGDVVIAAYLDRRAGNADIRANVSTNGGSTWLATDAGVASGTLTQVEPWAFLSPTRAYVALAQFPSAAHRDVYIASAPAPYNTYTVPVRVDKDAGTADAFFVRGVVAKAGAQDTLVVVWQSLSGTGASVTTDVFLQRSTNGGTTWLAADLRVNGVQGKAELPAIATDDNGKVFLAWRDARNGKSEVYGAVYNAETGTLGANVALSGGNPAEQITVAADAGGPNVYVAWTDLRGAKKVIRQNRSNDAGVTFQPDGAVVNVDSTFADASAPAIVSAGGRVVIAWEDTRSGLPDIRLNHSTNGGLTWQPTSARADLATVPGTSASTRPRLALGGASLVFVTWEDARSGQRDIFANHSFDNGATFQPLDLRMDVGMAGAPSAAGAAESRNPFVVTNAAGARAITVWTDNRTAAGTNGANADIYTSFFE</sequence>
<dbReference type="Proteomes" id="UP001160301">
    <property type="component" value="Unassembled WGS sequence"/>
</dbReference>
<accession>A0ABT6P183</accession>
<reference evidence="2 3" key="1">
    <citation type="submission" date="2023-04" db="EMBL/GenBank/DDBJ databases">
        <title>The genome sequence of Polyangium sorediatum DSM14670.</title>
        <authorList>
            <person name="Zhang X."/>
        </authorList>
    </citation>
    <scope>NUCLEOTIDE SEQUENCE [LARGE SCALE GENOMIC DNA]</scope>
    <source>
        <strain evidence="2 3">DSM 14670</strain>
    </source>
</reference>
<dbReference type="InterPro" id="IPR021655">
    <property type="entry name" value="Put_metal-bd"/>
</dbReference>
<gene>
    <name evidence="2" type="ORF">QHF89_32870</name>
</gene>
<organism evidence="2 3">
    <name type="scientific">Polyangium sorediatum</name>
    <dbReference type="NCBI Taxonomy" id="889274"/>
    <lineage>
        <taxon>Bacteria</taxon>
        <taxon>Pseudomonadati</taxon>
        <taxon>Myxococcota</taxon>
        <taxon>Polyangia</taxon>
        <taxon>Polyangiales</taxon>
        <taxon>Polyangiaceae</taxon>
        <taxon>Polyangium</taxon>
    </lineage>
</organism>
<keyword evidence="1" id="KW-0732">Signal</keyword>
<dbReference type="PROSITE" id="PS51257">
    <property type="entry name" value="PROKAR_LIPOPROTEIN"/>
    <property type="match status" value="1"/>
</dbReference>
<dbReference type="InterPro" id="IPR036278">
    <property type="entry name" value="Sialidase_sf"/>
</dbReference>
<name>A0ABT6P183_9BACT</name>
<dbReference type="Pfam" id="PF11617">
    <property type="entry name" value="Cu-binding_MopE"/>
    <property type="match status" value="4"/>
</dbReference>
<dbReference type="EMBL" id="JARZHI010000041">
    <property type="protein sequence ID" value="MDI1434338.1"/>
    <property type="molecule type" value="Genomic_DNA"/>
</dbReference>